<gene>
    <name evidence="1" type="ORF">Cni_G13649</name>
</gene>
<accession>A0AAQ3QA06</accession>
<dbReference type="AlphaFoldDB" id="A0AAQ3QA06"/>
<dbReference type="Proteomes" id="UP001327560">
    <property type="component" value="Chromosome 4"/>
</dbReference>
<organism evidence="1 2">
    <name type="scientific">Canna indica</name>
    <name type="common">Indian-shot</name>
    <dbReference type="NCBI Taxonomy" id="4628"/>
    <lineage>
        <taxon>Eukaryota</taxon>
        <taxon>Viridiplantae</taxon>
        <taxon>Streptophyta</taxon>
        <taxon>Embryophyta</taxon>
        <taxon>Tracheophyta</taxon>
        <taxon>Spermatophyta</taxon>
        <taxon>Magnoliopsida</taxon>
        <taxon>Liliopsida</taxon>
        <taxon>Zingiberales</taxon>
        <taxon>Cannaceae</taxon>
        <taxon>Canna</taxon>
    </lineage>
</organism>
<sequence>MKILEWDQSAAFSKFILMRPAGAPRAVLVLRGTLLKSPTIRRDLVDDLCFLTWESLKSSVRFHGALEALNKMVERFGNKNVCVGGHSLGARFALQVGKALANRVSLWNAIY</sequence>
<dbReference type="PANTHER" id="PTHR31479">
    <property type="entry name" value="ALPHA/BETA-HYDROLASES SUPERFAMILY PROTEIN"/>
    <property type="match status" value="1"/>
</dbReference>
<protein>
    <submittedName>
        <fullName evidence="1">GDSL esterase/lipase</fullName>
    </submittedName>
</protein>
<dbReference type="SUPFAM" id="SSF53474">
    <property type="entry name" value="alpha/beta-Hydrolases"/>
    <property type="match status" value="1"/>
</dbReference>
<dbReference type="InterPro" id="IPR029058">
    <property type="entry name" value="AB_hydrolase_fold"/>
</dbReference>
<dbReference type="EMBL" id="CP136893">
    <property type="protein sequence ID" value="WOL04926.1"/>
    <property type="molecule type" value="Genomic_DNA"/>
</dbReference>
<proteinExistence type="predicted"/>
<reference evidence="1 2" key="1">
    <citation type="submission" date="2023-10" db="EMBL/GenBank/DDBJ databases">
        <title>Chromosome-scale genome assembly provides insights into flower coloration mechanisms of Canna indica.</title>
        <authorList>
            <person name="Li C."/>
        </authorList>
    </citation>
    <scope>NUCLEOTIDE SEQUENCE [LARGE SCALE GENOMIC DNA]</scope>
    <source>
        <tissue evidence="1">Flower</tissue>
    </source>
</reference>
<keyword evidence="2" id="KW-1185">Reference proteome</keyword>
<name>A0AAQ3QA06_9LILI</name>
<evidence type="ECO:0000313" key="2">
    <source>
        <dbReference type="Proteomes" id="UP001327560"/>
    </source>
</evidence>
<evidence type="ECO:0000313" key="1">
    <source>
        <dbReference type="EMBL" id="WOL04926.1"/>
    </source>
</evidence>
<dbReference type="PANTHER" id="PTHR31479:SF40">
    <property type="entry name" value="OS01G0751600 PROTEIN"/>
    <property type="match status" value="1"/>
</dbReference>